<dbReference type="SUPFAM" id="SSF51905">
    <property type="entry name" value="FAD/NAD(P)-binding domain"/>
    <property type="match status" value="1"/>
</dbReference>
<dbReference type="PANTHER" id="PTHR42887">
    <property type="entry name" value="OS12G0638800 PROTEIN"/>
    <property type="match status" value="1"/>
</dbReference>
<evidence type="ECO:0000313" key="2">
    <source>
        <dbReference type="EMBL" id="KXK27312.1"/>
    </source>
</evidence>
<proteinExistence type="predicted"/>
<dbReference type="Pfam" id="PF03486">
    <property type="entry name" value="HI0933_like"/>
    <property type="match status" value="1"/>
</dbReference>
<evidence type="ECO:0000259" key="1">
    <source>
        <dbReference type="Pfam" id="PF03486"/>
    </source>
</evidence>
<dbReference type="Proteomes" id="UP000070457">
    <property type="component" value="Unassembled WGS sequence"/>
</dbReference>
<dbReference type="Gene3D" id="3.50.50.60">
    <property type="entry name" value="FAD/NAD(P)-binding domain"/>
    <property type="match status" value="1"/>
</dbReference>
<dbReference type="InterPro" id="IPR057661">
    <property type="entry name" value="RsdA/BaiN/AoA(So)_Rossmann"/>
</dbReference>
<dbReference type="PATRIC" id="fig|1617426.3.peg.182"/>
<accession>A0A136M091</accession>
<feature type="domain" description="RsdA/BaiN/AoA(So)-like Rossmann fold-like" evidence="1">
    <location>
        <begin position="17"/>
        <end position="72"/>
    </location>
</feature>
<dbReference type="STRING" id="1617426.TR69_WS6001000187"/>
<name>A0A136M091_9BACT</name>
<dbReference type="PANTHER" id="PTHR42887:SF2">
    <property type="entry name" value="OS12G0638800 PROTEIN"/>
    <property type="match status" value="1"/>
</dbReference>
<dbReference type="InterPro" id="IPR036188">
    <property type="entry name" value="FAD/NAD-bd_sf"/>
</dbReference>
<dbReference type="InterPro" id="IPR004792">
    <property type="entry name" value="BaiN-like"/>
</dbReference>
<dbReference type="EMBL" id="JYNZ01000002">
    <property type="protein sequence ID" value="KXK27312.1"/>
    <property type="molecule type" value="Genomic_DNA"/>
</dbReference>
<organism evidence="2 3">
    <name type="scientific">candidate division WS6 bacterium OLB20</name>
    <dbReference type="NCBI Taxonomy" id="1617426"/>
    <lineage>
        <taxon>Bacteria</taxon>
        <taxon>Candidatus Dojkabacteria</taxon>
    </lineage>
</organism>
<dbReference type="AlphaFoldDB" id="A0A136M091"/>
<comment type="caution">
    <text evidence="2">The sequence shown here is derived from an EMBL/GenBank/DDBJ whole genome shotgun (WGS) entry which is preliminary data.</text>
</comment>
<reference evidence="2 3" key="1">
    <citation type="submission" date="2015-02" db="EMBL/GenBank/DDBJ databases">
        <title>Improved understanding of the partial-nitritation anammox process through 23 genomes representing the majority of the microbial community.</title>
        <authorList>
            <person name="Speth D.R."/>
            <person name="In T Zandt M."/>
            <person name="Guerrero Cruz S."/>
            <person name="Jetten M.S."/>
            <person name="Dutilh B.E."/>
        </authorList>
    </citation>
    <scope>NUCLEOTIDE SEQUENCE [LARGE SCALE GENOMIC DNA]</scope>
    <source>
        <strain evidence="2">OLB20</strain>
    </source>
</reference>
<protein>
    <recommendedName>
        <fullName evidence="1">RsdA/BaiN/AoA(So)-like Rossmann fold-like domain-containing protein</fullName>
    </recommendedName>
</protein>
<dbReference type="Gene3D" id="2.40.30.10">
    <property type="entry name" value="Translation factors"/>
    <property type="match status" value="1"/>
</dbReference>
<evidence type="ECO:0000313" key="3">
    <source>
        <dbReference type="Proteomes" id="UP000070457"/>
    </source>
</evidence>
<gene>
    <name evidence="2" type="ORF">TR69_WS6001000187</name>
</gene>
<sequence length="75" mass="7975">MTEYTIPVTATRTWNEAEFTAGGVDTVEVNPATLESHKHKGLYLCGEILNVDGDVGGYNLSWAWASGFVAGNLGA</sequence>